<dbReference type="Proteomes" id="UP000095725">
    <property type="component" value="Unassembled WGS sequence"/>
</dbReference>
<proteinExistence type="predicted"/>
<sequence>MLKKLVIMTSIMRITYMEDIFLSPMYIEAKTNSCYSQEITHTVNTPFLLIEIRMNVQIKCRCHI</sequence>
<evidence type="ECO:0000313" key="1">
    <source>
        <dbReference type="EMBL" id="CUO52834.1"/>
    </source>
</evidence>
<organism evidence="2 4">
    <name type="scientific">Bacteroides caccae</name>
    <dbReference type="NCBI Taxonomy" id="47678"/>
    <lineage>
        <taxon>Bacteria</taxon>
        <taxon>Pseudomonadati</taxon>
        <taxon>Bacteroidota</taxon>
        <taxon>Bacteroidia</taxon>
        <taxon>Bacteroidales</taxon>
        <taxon>Bacteroidaceae</taxon>
        <taxon>Bacteroides</taxon>
    </lineage>
</organism>
<accession>A0A174N158</accession>
<dbReference type="EMBL" id="CZBL01000001">
    <property type="protein sequence ID" value="CUP41081.1"/>
    <property type="molecule type" value="Genomic_DNA"/>
</dbReference>
<evidence type="ECO:0000313" key="2">
    <source>
        <dbReference type="EMBL" id="CUP41081.1"/>
    </source>
</evidence>
<dbReference type="AlphaFoldDB" id="A0A174N158"/>
<dbReference type="Proteomes" id="UP000095657">
    <property type="component" value="Unassembled WGS sequence"/>
</dbReference>
<gene>
    <name evidence="1" type="ORF">ERS852494_00107</name>
    <name evidence="2" type="ORF">ERS852558_00141</name>
</gene>
<protein>
    <submittedName>
        <fullName evidence="2">Uncharacterized protein</fullName>
    </submittedName>
</protein>
<name>A0A174N158_9BACE</name>
<evidence type="ECO:0000313" key="4">
    <source>
        <dbReference type="Proteomes" id="UP000095725"/>
    </source>
</evidence>
<reference evidence="3 4" key="1">
    <citation type="submission" date="2015-09" db="EMBL/GenBank/DDBJ databases">
        <authorList>
            <consortium name="Pathogen Informatics"/>
        </authorList>
    </citation>
    <scope>NUCLEOTIDE SEQUENCE [LARGE SCALE GENOMIC DNA]</scope>
    <source>
        <strain evidence="1 3">2789STDY5834880</strain>
        <strain evidence="2 4">2789STDY5834946</strain>
    </source>
</reference>
<evidence type="ECO:0000313" key="3">
    <source>
        <dbReference type="Proteomes" id="UP000095657"/>
    </source>
</evidence>
<dbReference type="EMBL" id="CZAI01000001">
    <property type="protein sequence ID" value="CUO52834.1"/>
    <property type="molecule type" value="Genomic_DNA"/>
</dbReference>